<protein>
    <submittedName>
        <fullName evidence="2">Alpha/Beta hydrolase protein</fullName>
    </submittedName>
</protein>
<dbReference type="GO" id="GO:0072330">
    <property type="term" value="P:monocarboxylic acid biosynthetic process"/>
    <property type="evidence" value="ECO:0007669"/>
    <property type="project" value="UniProtKB-ARBA"/>
</dbReference>
<evidence type="ECO:0000313" key="2">
    <source>
        <dbReference type="EMBL" id="KAJ5457038.1"/>
    </source>
</evidence>
<dbReference type="Proteomes" id="UP001147760">
    <property type="component" value="Unassembled WGS sequence"/>
</dbReference>
<evidence type="ECO:0000256" key="1">
    <source>
        <dbReference type="ARBA" id="ARBA00022801"/>
    </source>
</evidence>
<comment type="caution">
    <text evidence="2">The sequence shown here is derived from an EMBL/GenBank/DDBJ whole genome shotgun (WGS) entry which is preliminary data.</text>
</comment>
<keyword evidence="1 2" id="KW-0378">Hydrolase</keyword>
<dbReference type="GO" id="GO:0017000">
    <property type="term" value="P:antibiotic biosynthetic process"/>
    <property type="evidence" value="ECO:0007669"/>
    <property type="project" value="UniProtKB-ARBA"/>
</dbReference>
<dbReference type="Gene3D" id="1.10.10.800">
    <property type="match status" value="1"/>
</dbReference>
<dbReference type="AlphaFoldDB" id="A0A9W9WF35"/>
<proteinExistence type="predicted"/>
<keyword evidence="3" id="KW-1185">Reference proteome</keyword>
<dbReference type="EMBL" id="JAPWDO010000009">
    <property type="protein sequence ID" value="KAJ5457038.1"/>
    <property type="molecule type" value="Genomic_DNA"/>
</dbReference>
<dbReference type="GO" id="GO:0016788">
    <property type="term" value="F:hydrolase activity, acting on ester bonds"/>
    <property type="evidence" value="ECO:0007669"/>
    <property type="project" value="UniProtKB-ARBA"/>
</dbReference>
<sequence length="278" mass="30567">MGMETVSFQTVDNVTLRGLFFTPANYSGEKLPCVIISHGFSGVKEGGLTAVAEYFTANLHITCLVFDNRGFGESDTGVGQPRLEVDATAQTNDISDAITYSQTRPEAVVSQAPLMDGWSCFANLLRADELTDWEADFQKDRIGRAAGKPPMMIPVVDPNPLNRSAMTTKDSNRAMTNNENLFATWKNEVTLKSMENLRAHPAAAWIHRISPTPLLLSVAANDAVTPTATTLEAFNRALEPKELHVFEGGHYEAYVGFPNFENCVQVQADFFKRKLCSP</sequence>
<organism evidence="2 3">
    <name type="scientific">Penicillium desertorum</name>
    <dbReference type="NCBI Taxonomy" id="1303715"/>
    <lineage>
        <taxon>Eukaryota</taxon>
        <taxon>Fungi</taxon>
        <taxon>Dikarya</taxon>
        <taxon>Ascomycota</taxon>
        <taxon>Pezizomycotina</taxon>
        <taxon>Eurotiomycetes</taxon>
        <taxon>Eurotiomycetidae</taxon>
        <taxon>Eurotiales</taxon>
        <taxon>Aspergillaceae</taxon>
        <taxon>Penicillium</taxon>
    </lineage>
</organism>
<reference evidence="2" key="1">
    <citation type="submission" date="2022-12" db="EMBL/GenBank/DDBJ databases">
        <authorList>
            <person name="Petersen C."/>
        </authorList>
    </citation>
    <scope>NUCLEOTIDE SEQUENCE</scope>
    <source>
        <strain evidence="2">IBT 17660</strain>
    </source>
</reference>
<gene>
    <name evidence="2" type="ORF">N7530_012312</name>
</gene>
<name>A0A9W9WF35_9EURO</name>
<dbReference type="InterPro" id="IPR029058">
    <property type="entry name" value="AB_hydrolase_fold"/>
</dbReference>
<evidence type="ECO:0000313" key="3">
    <source>
        <dbReference type="Proteomes" id="UP001147760"/>
    </source>
</evidence>
<dbReference type="PANTHER" id="PTHR22946:SF9">
    <property type="entry name" value="POLYKETIDE TRANSFERASE AF380"/>
    <property type="match status" value="1"/>
</dbReference>
<dbReference type="OrthoDB" id="2498029at2759"/>
<accession>A0A9W9WF35</accession>
<dbReference type="PANTHER" id="PTHR22946">
    <property type="entry name" value="DIENELACTONE HYDROLASE DOMAIN-CONTAINING PROTEIN-RELATED"/>
    <property type="match status" value="1"/>
</dbReference>
<dbReference type="Gene3D" id="3.40.50.1820">
    <property type="entry name" value="alpha/beta hydrolase"/>
    <property type="match status" value="2"/>
</dbReference>
<reference evidence="2" key="2">
    <citation type="journal article" date="2023" name="IMA Fungus">
        <title>Comparative genomic study of the Penicillium genus elucidates a diverse pangenome and 15 lateral gene transfer events.</title>
        <authorList>
            <person name="Petersen C."/>
            <person name="Sorensen T."/>
            <person name="Nielsen M.R."/>
            <person name="Sondergaard T.E."/>
            <person name="Sorensen J.L."/>
            <person name="Fitzpatrick D.A."/>
            <person name="Frisvad J.C."/>
            <person name="Nielsen K.L."/>
        </authorList>
    </citation>
    <scope>NUCLEOTIDE SEQUENCE</scope>
    <source>
        <strain evidence="2">IBT 17660</strain>
    </source>
</reference>
<dbReference type="SUPFAM" id="SSF53474">
    <property type="entry name" value="alpha/beta-Hydrolases"/>
    <property type="match status" value="1"/>
</dbReference>
<dbReference type="InterPro" id="IPR050261">
    <property type="entry name" value="FrsA_esterase"/>
</dbReference>